<dbReference type="InterPro" id="IPR051215">
    <property type="entry name" value="GRE"/>
</dbReference>
<dbReference type="EMBL" id="DVOB01000127">
    <property type="protein sequence ID" value="HIU96229.1"/>
    <property type="molecule type" value="Genomic_DNA"/>
</dbReference>
<dbReference type="InterPro" id="IPR010098">
    <property type="entry name" value="PFL2/GDeHydtase_fam"/>
</dbReference>
<dbReference type="PANTHER" id="PTHR43641">
    <property type="entry name" value="FORMATE ACETYLTRANSFERASE 3-RELATED"/>
    <property type="match status" value="1"/>
</dbReference>
<gene>
    <name evidence="6" type="ORF">IAD25_05890</name>
</gene>
<comment type="caution">
    <text evidence="6">The sequence shown here is derived from an EMBL/GenBank/DDBJ whole genome shotgun (WGS) entry which is preliminary data.</text>
</comment>
<dbReference type="NCBIfam" id="TIGR01774">
    <property type="entry name" value="PFL2-3"/>
    <property type="match status" value="1"/>
</dbReference>
<dbReference type="PANTHER" id="PTHR43641:SF2">
    <property type="entry name" value="DEHYDRATASE YBIW-RELATED"/>
    <property type="match status" value="1"/>
</dbReference>
<dbReference type="AlphaFoldDB" id="A0A9D1N7I5"/>
<feature type="domain" description="PFL" evidence="5">
    <location>
        <begin position="39"/>
        <end position="714"/>
    </location>
</feature>
<feature type="domain" description="Glycine radical" evidence="4">
    <location>
        <begin position="725"/>
        <end position="845"/>
    </location>
</feature>
<evidence type="ECO:0000313" key="7">
    <source>
        <dbReference type="Proteomes" id="UP000824130"/>
    </source>
</evidence>
<evidence type="ECO:0000256" key="2">
    <source>
        <dbReference type="ARBA" id="ARBA00023239"/>
    </source>
</evidence>
<dbReference type="InterPro" id="IPR004184">
    <property type="entry name" value="PFL_dom"/>
</dbReference>
<dbReference type="PROSITE" id="PS51554">
    <property type="entry name" value="PFL"/>
    <property type="match status" value="1"/>
</dbReference>
<sequence length="845" mass="95041">MEIIRKDNQIHCTACGTESYDHSYSLGYKVGHEDWSPFPRVNRLRQTFLDREYDVDVERLRLVTEAYQNNDKSPLKVKCARAFENILLNVSLHIYDEDLILGEIAAPAKAAPIYPEFSVDWIIDEVLNEPFEEREHDQFYIRNDEERKEIVDLCRWWQGRTVDDLINAELDDDQLKGSEVGKKIFQTNLYHYAGVGHLVMDYEKLMKNGFDGFIKEAEAGLARITKEDPDYGDKRDFYEAMIISHQAAKKYILRYAQLADEMAAAEKDETRRGELETMAGNCRQIAGGPAKTFWQALQLFNFATTLTQIEGNGHSISYGRMDQWLYPYYETDMKAGDITRDFALELIEVLYVKMNNPTKLKDGGTVKVRQGRGFGGECLTIGGVDRDGNDVTNDLTMLMLEASAHTRMMNPWLLVRMHEETPYELKVKAVECIRAGYGHPKLFNDEPTIRAMMRKGMSLEEARDYAVVGCVEPDLPGREYGWHDAAYVNTAKMMEMVLNGGRCLDCGPHCARWEKCGALGGHLGPDTGSLETYENFDQVLESVDKQFKYWTDQMCSSLNIIDKAHRARKPLPYVSSFFPDCVENGRDLTEGGAKYNGIGPQASGLATCADSLAAIKQLVFEEKRFTGAEMLQAVKDNWQGHDILYALVNSSKVHHYGNDDDYADDLFKFMFECYCRNVAGRTTPRGGQFNPGVYSVSANVGMGLNTNASLDGRRAGEAISDNLGPVHTDGGSHDTEGPTALANSVGKVDHSLAPNGTLLNMKFPQEAVGGIEGRDNLVDFIDAYFSKGAMHVQFNIMSSATMKAAQKKPEDYKDMLVRVAGYSAYFVELGKALQKDLIQRSELHF</sequence>
<keyword evidence="2" id="KW-0456">Lyase</keyword>
<reference evidence="6" key="2">
    <citation type="journal article" date="2021" name="PeerJ">
        <title>Extensive microbial diversity within the chicken gut microbiome revealed by metagenomics and culture.</title>
        <authorList>
            <person name="Gilroy R."/>
            <person name="Ravi A."/>
            <person name="Getino M."/>
            <person name="Pursley I."/>
            <person name="Horton D.L."/>
            <person name="Alikhan N.F."/>
            <person name="Baker D."/>
            <person name="Gharbi K."/>
            <person name="Hall N."/>
            <person name="Watson M."/>
            <person name="Adriaenssens E.M."/>
            <person name="Foster-Nyarko E."/>
            <person name="Jarju S."/>
            <person name="Secka A."/>
            <person name="Antonio M."/>
            <person name="Oren A."/>
            <person name="Chaudhuri R.R."/>
            <person name="La Ragione R."/>
            <person name="Hildebrand F."/>
            <person name="Pallen M.J."/>
        </authorList>
    </citation>
    <scope>NUCLEOTIDE SEQUENCE</scope>
    <source>
        <strain evidence="6">ChiSjej4B22-8349</strain>
    </source>
</reference>
<proteinExistence type="predicted"/>
<evidence type="ECO:0000313" key="6">
    <source>
        <dbReference type="EMBL" id="HIU96229.1"/>
    </source>
</evidence>
<evidence type="ECO:0000256" key="3">
    <source>
        <dbReference type="PROSITE-ProRule" id="PRU00493"/>
    </source>
</evidence>
<keyword evidence="1 3" id="KW-0556">Organic radical</keyword>
<evidence type="ECO:0000256" key="1">
    <source>
        <dbReference type="ARBA" id="ARBA00022818"/>
    </source>
</evidence>
<dbReference type="Pfam" id="PF02901">
    <property type="entry name" value="PFL-like"/>
    <property type="match status" value="1"/>
</dbReference>
<evidence type="ECO:0000259" key="4">
    <source>
        <dbReference type="PROSITE" id="PS51149"/>
    </source>
</evidence>
<dbReference type="InterPro" id="IPR001150">
    <property type="entry name" value="Gly_radical"/>
</dbReference>
<accession>A0A9D1N7I5</accession>
<dbReference type="PROSITE" id="PS51149">
    <property type="entry name" value="GLY_RADICAL_2"/>
    <property type="match status" value="1"/>
</dbReference>
<dbReference type="Gene3D" id="3.20.70.20">
    <property type="match status" value="1"/>
</dbReference>
<protein>
    <submittedName>
        <fullName evidence="6">Formate C-acetyltransferase/glycerol dehydratase family glycyl radical enzyme</fullName>
    </submittedName>
</protein>
<reference evidence="6" key="1">
    <citation type="submission" date="2020-10" db="EMBL/GenBank/DDBJ databases">
        <authorList>
            <person name="Gilroy R."/>
        </authorList>
    </citation>
    <scope>NUCLEOTIDE SEQUENCE</scope>
    <source>
        <strain evidence="6">ChiSjej4B22-8349</strain>
    </source>
</reference>
<evidence type="ECO:0000259" key="5">
    <source>
        <dbReference type="PROSITE" id="PS51554"/>
    </source>
</evidence>
<dbReference type="GO" id="GO:0016829">
    <property type="term" value="F:lyase activity"/>
    <property type="evidence" value="ECO:0007669"/>
    <property type="project" value="UniProtKB-KW"/>
</dbReference>
<organism evidence="6 7">
    <name type="scientific">Candidatus Allocopromorpha excrementipullorum</name>
    <dbReference type="NCBI Taxonomy" id="2840743"/>
    <lineage>
        <taxon>Bacteria</taxon>
        <taxon>Bacillati</taxon>
        <taxon>Bacillota</taxon>
        <taxon>Clostridia</taxon>
        <taxon>Eubacteriales</taxon>
        <taxon>Eubacteriaceae</taxon>
        <taxon>Eubacteriaceae incertae sedis</taxon>
        <taxon>Candidatus Allocopromorpha</taxon>
    </lineage>
</organism>
<feature type="modified residue" description="Glycine radical" evidence="3">
    <location>
        <position position="821"/>
    </location>
</feature>
<dbReference type="Proteomes" id="UP000824130">
    <property type="component" value="Unassembled WGS sequence"/>
</dbReference>
<dbReference type="GO" id="GO:0005829">
    <property type="term" value="C:cytosol"/>
    <property type="evidence" value="ECO:0007669"/>
    <property type="project" value="TreeGrafter"/>
</dbReference>
<name>A0A9D1N7I5_9FIRM</name>
<dbReference type="Pfam" id="PF01228">
    <property type="entry name" value="Gly_radical"/>
    <property type="match status" value="1"/>
</dbReference>
<dbReference type="SUPFAM" id="SSF51998">
    <property type="entry name" value="PFL-like glycyl radical enzymes"/>
    <property type="match status" value="1"/>
</dbReference>